<keyword evidence="2" id="KW-0732">Signal</keyword>
<gene>
    <name evidence="4" type="primary">yiaD_2</name>
    <name evidence="4" type="ORF">RUM8411_02177</name>
</gene>
<dbReference type="PANTHER" id="PTHR30329">
    <property type="entry name" value="STATOR ELEMENT OF FLAGELLAR MOTOR COMPLEX"/>
    <property type="match status" value="1"/>
</dbReference>
<keyword evidence="5" id="KW-1185">Reference proteome</keyword>
<feature type="signal peptide" evidence="2">
    <location>
        <begin position="1"/>
        <end position="18"/>
    </location>
</feature>
<feature type="domain" description="OmpA-like" evidence="3">
    <location>
        <begin position="183"/>
        <end position="300"/>
    </location>
</feature>
<evidence type="ECO:0000259" key="3">
    <source>
        <dbReference type="PROSITE" id="PS51123"/>
    </source>
</evidence>
<proteinExistence type="predicted"/>
<organism evidence="4 5">
    <name type="scientific">Ruegeria meonggei</name>
    <dbReference type="NCBI Taxonomy" id="1446476"/>
    <lineage>
        <taxon>Bacteria</taxon>
        <taxon>Pseudomonadati</taxon>
        <taxon>Pseudomonadota</taxon>
        <taxon>Alphaproteobacteria</taxon>
        <taxon>Rhodobacterales</taxon>
        <taxon>Roseobacteraceae</taxon>
        <taxon>Ruegeria</taxon>
    </lineage>
</organism>
<dbReference type="PROSITE" id="PS51123">
    <property type="entry name" value="OMPA_2"/>
    <property type="match status" value="1"/>
</dbReference>
<dbReference type="SUPFAM" id="SSF103088">
    <property type="entry name" value="OmpA-like"/>
    <property type="match status" value="1"/>
</dbReference>
<dbReference type="InterPro" id="IPR050330">
    <property type="entry name" value="Bact_OuterMem_StrucFunc"/>
</dbReference>
<dbReference type="CDD" id="cd07185">
    <property type="entry name" value="OmpA_C-like"/>
    <property type="match status" value="1"/>
</dbReference>
<dbReference type="InterPro" id="IPR036737">
    <property type="entry name" value="OmpA-like_sf"/>
</dbReference>
<evidence type="ECO:0000313" key="4">
    <source>
        <dbReference type="EMBL" id="SLN46426.1"/>
    </source>
</evidence>
<dbReference type="Proteomes" id="UP000193778">
    <property type="component" value="Unassembled WGS sequence"/>
</dbReference>
<dbReference type="PANTHER" id="PTHR30329:SF21">
    <property type="entry name" value="LIPOPROTEIN YIAD-RELATED"/>
    <property type="match status" value="1"/>
</dbReference>
<dbReference type="OrthoDB" id="9792021at2"/>
<protein>
    <submittedName>
        <fullName evidence="4">Putative lipoprotein YiaD</fullName>
    </submittedName>
</protein>
<reference evidence="5" key="1">
    <citation type="submission" date="2017-03" db="EMBL/GenBank/DDBJ databases">
        <authorList>
            <person name="Rodrigo-Torres L."/>
            <person name="Arahal R.D."/>
            <person name="Lucena T."/>
        </authorList>
    </citation>
    <scope>NUCLEOTIDE SEQUENCE [LARGE SCALE GENOMIC DNA]</scope>
    <source>
        <strain evidence="5">CECT 8411</strain>
    </source>
</reference>
<feature type="chain" id="PRO_5012801329" evidence="2">
    <location>
        <begin position="19"/>
        <end position="300"/>
    </location>
</feature>
<sequence length="300" mass="32364">MIRQIALCLCLLTTPVVAQDLTLPSGARQISDRVSPLDSYDLPTGPYAEGQVPARSVEGRVEQLTWRLQSGSSTTLQLLAPLRDQITAQGYDVLFECEARVCGGFDFRFGTEVVPTPDMYVAIQDYRFLSATRGDEVLSLLVSRNAPDGYVQMVRVTPVDGETPPPLVIEENVSQPGDLLSVLEQNGHIILDDLHFRTGEMTLGVGPFTSLALISGFLSDNPGTRLALVGHTDDTGALDANISVSTGRAQAVRARLIEKYGVAAARVEARGIGYLAPLTSNATPEGRDENRRVEAVLLVN</sequence>
<keyword evidence="4" id="KW-0449">Lipoprotein</keyword>
<dbReference type="GO" id="GO:0016020">
    <property type="term" value="C:membrane"/>
    <property type="evidence" value="ECO:0007669"/>
    <property type="project" value="UniProtKB-UniRule"/>
</dbReference>
<dbReference type="Pfam" id="PF00691">
    <property type="entry name" value="OmpA"/>
    <property type="match status" value="1"/>
</dbReference>
<accession>A0A1X6ZAZ1</accession>
<name>A0A1X6ZAZ1_9RHOB</name>
<keyword evidence="1" id="KW-0472">Membrane</keyword>
<dbReference type="RefSeq" id="WP_085822678.1">
    <property type="nucleotide sequence ID" value="NZ_FWFP01000005.1"/>
</dbReference>
<evidence type="ECO:0000256" key="1">
    <source>
        <dbReference type="PROSITE-ProRule" id="PRU00473"/>
    </source>
</evidence>
<dbReference type="Gene3D" id="3.30.1330.60">
    <property type="entry name" value="OmpA-like domain"/>
    <property type="match status" value="1"/>
</dbReference>
<evidence type="ECO:0000256" key="2">
    <source>
        <dbReference type="SAM" id="SignalP"/>
    </source>
</evidence>
<dbReference type="AlphaFoldDB" id="A0A1X6ZAZ1"/>
<evidence type="ECO:0000313" key="5">
    <source>
        <dbReference type="Proteomes" id="UP000193778"/>
    </source>
</evidence>
<dbReference type="EMBL" id="FWFP01000005">
    <property type="protein sequence ID" value="SLN46426.1"/>
    <property type="molecule type" value="Genomic_DNA"/>
</dbReference>
<dbReference type="InterPro" id="IPR006665">
    <property type="entry name" value="OmpA-like"/>
</dbReference>